<accession>A0A1I6B1Y3</accession>
<dbReference type="GeneID" id="93711789"/>
<dbReference type="InterPro" id="IPR021617">
    <property type="entry name" value="DUF3231"/>
</dbReference>
<dbReference type="EMBL" id="FOXX01000008">
    <property type="protein sequence ID" value="SFQ74968.1"/>
    <property type="molecule type" value="Genomic_DNA"/>
</dbReference>
<organism evidence="1 2">
    <name type="scientific">Priestia endophytica DSM 13796</name>
    <dbReference type="NCBI Taxonomy" id="1121089"/>
    <lineage>
        <taxon>Bacteria</taxon>
        <taxon>Bacillati</taxon>
        <taxon>Bacillota</taxon>
        <taxon>Bacilli</taxon>
        <taxon>Bacillales</taxon>
        <taxon>Bacillaceae</taxon>
        <taxon>Priestia</taxon>
    </lineage>
</organism>
<dbReference type="Gene3D" id="1.20.1260.10">
    <property type="match status" value="2"/>
</dbReference>
<evidence type="ECO:0000313" key="1">
    <source>
        <dbReference type="EMBL" id="SFQ74968.1"/>
    </source>
</evidence>
<dbReference type="Proteomes" id="UP000182762">
    <property type="component" value="Unassembled WGS sequence"/>
</dbReference>
<gene>
    <name evidence="1" type="ORF">SAMN02745910_03175</name>
</gene>
<name>A0A1I6B1Y3_9BACI</name>
<keyword evidence="2" id="KW-1185">Reference proteome</keyword>
<dbReference type="Pfam" id="PF11553">
    <property type="entry name" value="DUF3231"/>
    <property type="match status" value="2"/>
</dbReference>
<reference evidence="1 2" key="1">
    <citation type="submission" date="2016-10" db="EMBL/GenBank/DDBJ databases">
        <authorList>
            <person name="Varghese N."/>
            <person name="Submissions S."/>
        </authorList>
    </citation>
    <scope>NUCLEOTIDE SEQUENCE [LARGE SCALE GENOMIC DNA]</scope>
    <source>
        <strain evidence="1 2">DSM 13796</strain>
    </source>
</reference>
<evidence type="ECO:0000313" key="2">
    <source>
        <dbReference type="Proteomes" id="UP000182762"/>
    </source>
</evidence>
<evidence type="ECO:0008006" key="3">
    <source>
        <dbReference type="Google" id="ProtNLM"/>
    </source>
</evidence>
<dbReference type="InterPro" id="IPR012347">
    <property type="entry name" value="Ferritin-like"/>
</dbReference>
<sequence length="331" mass="38078">MQENNHLTSSEISNLWAHYIRETLSVCVNKYMVQTIQDPEIHHLFQSALKISSQHIETLKNLFRQEKFPIPNGFTEEDVDLKAPPLFTDVLCLKYLHIMTTHGLNEYSLSFTASIREDIVEFYQQCNLDAMEIYKKAKDLLISKKLYQQPPTYVTPKKVKIIKNYKYVTNILGKHRPMNSIESGHIYFNLSKAITAKAIMLAFKQVAKDPTVCTLLEKSLQVKNKHIEGFSSLLIKDNLHLPQTLETEITNSTVSPFSDKLMLLQTGFLFGVAVTYYNASVISSMRADISVHCEKAGLNSLWIYSRIGKSMIDHKWMEEPPRAEDRKKLDD</sequence>
<protein>
    <recommendedName>
        <fullName evidence="3">DUF3231 family protein</fullName>
    </recommendedName>
</protein>
<proteinExistence type="predicted"/>
<comment type="caution">
    <text evidence="1">The sequence shown here is derived from an EMBL/GenBank/DDBJ whole genome shotgun (WGS) entry which is preliminary data.</text>
</comment>
<dbReference type="RefSeq" id="WP_061805671.1">
    <property type="nucleotide sequence ID" value="NZ_FOXX01000008.1"/>
</dbReference>